<name>A0AAU9N7X6_9ASTR</name>
<dbReference type="AlphaFoldDB" id="A0AAU9N7X6"/>
<gene>
    <name evidence="2" type="ORF">LVIROSA_LOCUS20703</name>
</gene>
<feature type="transmembrane region" description="Helical" evidence="1">
    <location>
        <begin position="113"/>
        <end position="142"/>
    </location>
</feature>
<dbReference type="EMBL" id="CAKMRJ010003334">
    <property type="protein sequence ID" value="CAH1434162.1"/>
    <property type="molecule type" value="Genomic_DNA"/>
</dbReference>
<evidence type="ECO:0000313" key="2">
    <source>
        <dbReference type="EMBL" id="CAH1434162.1"/>
    </source>
</evidence>
<keyword evidence="1" id="KW-0472">Membrane</keyword>
<reference evidence="2 3" key="1">
    <citation type="submission" date="2022-01" db="EMBL/GenBank/DDBJ databases">
        <authorList>
            <person name="Xiong W."/>
            <person name="Schranz E."/>
        </authorList>
    </citation>
    <scope>NUCLEOTIDE SEQUENCE [LARGE SCALE GENOMIC DNA]</scope>
</reference>
<keyword evidence="3" id="KW-1185">Reference proteome</keyword>
<keyword evidence="1" id="KW-1133">Transmembrane helix</keyword>
<sequence>MAKWEIRADCRLEKWRLTRYGRDRLRLRVCDFSHSHPRRGRQGDGPHLTFPVTAADALPPATSFHRSSFFSNHDSRESTVSSSLDSSYSCIRSVTSHPLITDMKAFDLSRHCFSCFSLFLTDFCLIYSLLLCNLCFVAVYSISHCFVTG</sequence>
<organism evidence="2 3">
    <name type="scientific">Lactuca virosa</name>
    <dbReference type="NCBI Taxonomy" id="75947"/>
    <lineage>
        <taxon>Eukaryota</taxon>
        <taxon>Viridiplantae</taxon>
        <taxon>Streptophyta</taxon>
        <taxon>Embryophyta</taxon>
        <taxon>Tracheophyta</taxon>
        <taxon>Spermatophyta</taxon>
        <taxon>Magnoliopsida</taxon>
        <taxon>eudicotyledons</taxon>
        <taxon>Gunneridae</taxon>
        <taxon>Pentapetalae</taxon>
        <taxon>asterids</taxon>
        <taxon>campanulids</taxon>
        <taxon>Asterales</taxon>
        <taxon>Asteraceae</taxon>
        <taxon>Cichorioideae</taxon>
        <taxon>Cichorieae</taxon>
        <taxon>Lactucinae</taxon>
        <taxon>Lactuca</taxon>
    </lineage>
</organism>
<accession>A0AAU9N7X6</accession>
<evidence type="ECO:0000256" key="1">
    <source>
        <dbReference type="SAM" id="Phobius"/>
    </source>
</evidence>
<protein>
    <submittedName>
        <fullName evidence="2">Uncharacterized protein</fullName>
    </submittedName>
</protein>
<dbReference type="Proteomes" id="UP001157418">
    <property type="component" value="Unassembled WGS sequence"/>
</dbReference>
<evidence type="ECO:0000313" key="3">
    <source>
        <dbReference type="Proteomes" id="UP001157418"/>
    </source>
</evidence>
<keyword evidence="1" id="KW-0812">Transmembrane</keyword>
<proteinExistence type="predicted"/>
<comment type="caution">
    <text evidence="2">The sequence shown here is derived from an EMBL/GenBank/DDBJ whole genome shotgun (WGS) entry which is preliminary data.</text>
</comment>